<accession>A0ABD3FMB9</accession>
<proteinExistence type="predicted"/>
<keyword evidence="2" id="KW-1185">Reference proteome</keyword>
<sequence length="74" mass="8414">MDYEQGDGALVPQPYQVDMSLYDGEDVVVTQETTRTMSVQRNTEDRDARHQLDQQAQIAAAAHNFNSERTSRVQ</sequence>
<dbReference type="Proteomes" id="UP001632037">
    <property type="component" value="Unassembled WGS sequence"/>
</dbReference>
<dbReference type="AlphaFoldDB" id="A0ABD3FMB9"/>
<name>A0ABD3FMB9_9STRA</name>
<protein>
    <submittedName>
        <fullName evidence="1">Uncharacterized protein</fullName>
    </submittedName>
</protein>
<gene>
    <name evidence="1" type="ORF">V7S43_006754</name>
</gene>
<evidence type="ECO:0000313" key="2">
    <source>
        <dbReference type="Proteomes" id="UP001632037"/>
    </source>
</evidence>
<organism evidence="1 2">
    <name type="scientific">Phytophthora oleae</name>
    <dbReference type="NCBI Taxonomy" id="2107226"/>
    <lineage>
        <taxon>Eukaryota</taxon>
        <taxon>Sar</taxon>
        <taxon>Stramenopiles</taxon>
        <taxon>Oomycota</taxon>
        <taxon>Peronosporomycetes</taxon>
        <taxon>Peronosporales</taxon>
        <taxon>Peronosporaceae</taxon>
        <taxon>Phytophthora</taxon>
    </lineage>
</organism>
<reference evidence="1 2" key="1">
    <citation type="submission" date="2024-09" db="EMBL/GenBank/DDBJ databases">
        <title>Genome sequencing and assembly of Phytophthora oleae, isolate VK10A, causative agent of rot of olive drupes.</title>
        <authorList>
            <person name="Conti Taguali S."/>
            <person name="Riolo M."/>
            <person name="La Spada F."/>
            <person name="Cacciola S.O."/>
            <person name="Dionisio G."/>
        </authorList>
    </citation>
    <scope>NUCLEOTIDE SEQUENCE [LARGE SCALE GENOMIC DNA]</scope>
    <source>
        <strain evidence="1 2">VK10A</strain>
    </source>
</reference>
<comment type="caution">
    <text evidence="1">The sequence shown here is derived from an EMBL/GenBank/DDBJ whole genome shotgun (WGS) entry which is preliminary data.</text>
</comment>
<evidence type="ECO:0000313" key="1">
    <source>
        <dbReference type="EMBL" id="KAL3667873.1"/>
    </source>
</evidence>
<dbReference type="EMBL" id="JBIMZQ010000012">
    <property type="protein sequence ID" value="KAL3667873.1"/>
    <property type="molecule type" value="Genomic_DNA"/>
</dbReference>